<dbReference type="PANTHER" id="PTHR21419:SF23">
    <property type="entry name" value="PROTEIN DEFECTIVE IN EXINE FORMATION 1"/>
    <property type="match status" value="1"/>
</dbReference>
<feature type="chain" id="PRO_5024322600" description="VCBS repeat-containing protein" evidence="6">
    <location>
        <begin position="25"/>
        <end position="536"/>
    </location>
</feature>
<sequence length="536" mass="57471">MFSHFKATLFLLAFLCWVTNVTHAQPVTAPTLRMTLPASWDENWFASPAVFDLDQDGLNEIIASRHSVTYVWDANGALKWRAPVGENASSANDHGTSRQYASPVVGDLDGDGDGEIAIAYSNKIAVYDHFGFLLPGWPQAFPNASSEIRSLAAVDLDLDGASEILAVKTSSGPVTVAWHLDGSVVAGWPQVQDCNECNDYGGYNQNVGAVDLDGDKRPEVVSTYDICHIGIMYADGRPFPANPIFWKPADPDPDPVPASAVPMFHDVRLAIQGWGPDGSDRDEFTDSPPVFGDVDGDGLPEVILYSDHELAGEYVNRGNCLWVLNPDMTRVSGFERPICSAMPLYTGYENNIVQVAPAPAIADIAGDDRPEIIVPSYDGKMRCYSPDGILLWMYTFDTAGGPFIGASGPVAGDLNQDDVAEIIFCTYSTSQAVSHLIVLDAAGAELYKTALSKRGSMSPPTLADVDQNGAVEIIVSLKDTLGSGSGGVQIWDVASAGNNAMPWPTGRGNLFRNGRPDLGQTKPSLNPGVLFLLLGR</sequence>
<evidence type="ECO:0000256" key="5">
    <source>
        <dbReference type="ARBA" id="ARBA00023136"/>
    </source>
</evidence>
<protein>
    <recommendedName>
        <fullName evidence="9">VCBS repeat-containing protein</fullName>
    </recommendedName>
</protein>
<dbReference type="InterPro" id="IPR013517">
    <property type="entry name" value="FG-GAP"/>
</dbReference>
<dbReference type="InterPro" id="IPR045232">
    <property type="entry name" value="FAM234"/>
</dbReference>
<dbReference type="Pfam" id="PF13517">
    <property type="entry name" value="FG-GAP_3"/>
    <property type="match status" value="1"/>
</dbReference>
<proteinExistence type="predicted"/>
<comment type="subcellular location">
    <subcellularLocation>
        <location evidence="1">Membrane</location>
        <topology evidence="1">Single-pass membrane protein</topology>
    </subcellularLocation>
</comment>
<dbReference type="InterPro" id="IPR015943">
    <property type="entry name" value="WD40/YVTN_repeat-like_dom_sf"/>
</dbReference>
<dbReference type="KEGG" id="dalk:DSCA_42370"/>
<dbReference type="OrthoDB" id="5420232at2"/>
<evidence type="ECO:0000313" key="8">
    <source>
        <dbReference type="Proteomes" id="UP000427906"/>
    </source>
</evidence>
<evidence type="ECO:0000256" key="1">
    <source>
        <dbReference type="ARBA" id="ARBA00004167"/>
    </source>
</evidence>
<dbReference type="InterPro" id="IPR028994">
    <property type="entry name" value="Integrin_alpha_N"/>
</dbReference>
<name>A0A5K7Z0F2_9BACT</name>
<feature type="signal peptide" evidence="6">
    <location>
        <begin position="1"/>
        <end position="24"/>
    </location>
</feature>
<gene>
    <name evidence="7" type="ORF">DSCA_42370</name>
</gene>
<keyword evidence="4" id="KW-1133">Transmembrane helix</keyword>
<keyword evidence="8" id="KW-1185">Reference proteome</keyword>
<accession>A0A5K7Z0F2</accession>
<dbReference type="GO" id="GO:0016020">
    <property type="term" value="C:membrane"/>
    <property type="evidence" value="ECO:0007669"/>
    <property type="project" value="UniProtKB-SubCell"/>
</dbReference>
<dbReference type="SUPFAM" id="SSF69318">
    <property type="entry name" value="Integrin alpha N-terminal domain"/>
    <property type="match status" value="2"/>
</dbReference>
<evidence type="ECO:0000313" key="7">
    <source>
        <dbReference type="EMBL" id="BBO70307.1"/>
    </source>
</evidence>
<evidence type="ECO:0000256" key="4">
    <source>
        <dbReference type="ARBA" id="ARBA00022989"/>
    </source>
</evidence>
<organism evidence="7 8">
    <name type="scientific">Desulfosarcina alkanivorans</name>
    <dbReference type="NCBI Taxonomy" id="571177"/>
    <lineage>
        <taxon>Bacteria</taxon>
        <taxon>Pseudomonadati</taxon>
        <taxon>Thermodesulfobacteriota</taxon>
        <taxon>Desulfobacteria</taxon>
        <taxon>Desulfobacterales</taxon>
        <taxon>Desulfosarcinaceae</taxon>
        <taxon>Desulfosarcina</taxon>
    </lineage>
</organism>
<keyword evidence="5" id="KW-0472">Membrane</keyword>
<dbReference type="AlphaFoldDB" id="A0A5K7Z0F2"/>
<evidence type="ECO:0000256" key="3">
    <source>
        <dbReference type="ARBA" id="ARBA00022729"/>
    </source>
</evidence>
<dbReference type="Proteomes" id="UP000427906">
    <property type="component" value="Chromosome"/>
</dbReference>
<dbReference type="Gene3D" id="2.130.10.10">
    <property type="entry name" value="YVTN repeat-like/Quinoprotein amine dehydrogenase"/>
    <property type="match status" value="1"/>
</dbReference>
<keyword evidence="3 6" id="KW-0732">Signal</keyword>
<evidence type="ECO:0008006" key="9">
    <source>
        <dbReference type="Google" id="ProtNLM"/>
    </source>
</evidence>
<evidence type="ECO:0000256" key="6">
    <source>
        <dbReference type="SAM" id="SignalP"/>
    </source>
</evidence>
<dbReference type="EMBL" id="AP021874">
    <property type="protein sequence ID" value="BBO70307.1"/>
    <property type="molecule type" value="Genomic_DNA"/>
</dbReference>
<evidence type="ECO:0000256" key="2">
    <source>
        <dbReference type="ARBA" id="ARBA00022692"/>
    </source>
</evidence>
<keyword evidence="2" id="KW-0812">Transmembrane</keyword>
<reference evidence="7 8" key="1">
    <citation type="submission" date="2019-11" db="EMBL/GenBank/DDBJ databases">
        <title>Comparative genomics of hydrocarbon-degrading Desulfosarcina strains.</title>
        <authorList>
            <person name="Watanabe M."/>
            <person name="Kojima H."/>
            <person name="Fukui M."/>
        </authorList>
    </citation>
    <scope>NUCLEOTIDE SEQUENCE [LARGE SCALE GENOMIC DNA]</scope>
    <source>
        <strain evidence="7 8">PL12</strain>
    </source>
</reference>
<dbReference type="RefSeq" id="WP_155318266.1">
    <property type="nucleotide sequence ID" value="NZ_AP021874.1"/>
</dbReference>
<dbReference type="PANTHER" id="PTHR21419">
    <property type="match status" value="1"/>
</dbReference>